<dbReference type="SUPFAM" id="SSF53448">
    <property type="entry name" value="Nucleotide-diphospho-sugar transferases"/>
    <property type="match status" value="1"/>
</dbReference>
<dbReference type="Gene3D" id="3.90.550.10">
    <property type="entry name" value="Spore Coat Polysaccharide Biosynthesis Protein SpsA, Chain A"/>
    <property type="match status" value="1"/>
</dbReference>
<dbReference type="RefSeq" id="WP_263369473.1">
    <property type="nucleotide sequence ID" value="NZ_JAGSYD010000001.1"/>
</dbReference>
<dbReference type="InterPro" id="IPR001173">
    <property type="entry name" value="Glyco_trans_2-like"/>
</dbReference>
<feature type="domain" description="Glycosyltransferase 2-like" evidence="1">
    <location>
        <begin position="12"/>
        <end position="116"/>
    </location>
</feature>
<protein>
    <submittedName>
        <fullName evidence="2">Glycosyltransferase family 2 protein</fullName>
    </submittedName>
</protein>
<dbReference type="PANTHER" id="PTHR22916:SF3">
    <property type="entry name" value="UDP-GLCNAC:BETAGAL BETA-1,3-N-ACETYLGLUCOSAMINYLTRANSFERASE-LIKE PROTEIN 1"/>
    <property type="match status" value="1"/>
</dbReference>
<dbReference type="Pfam" id="PF00535">
    <property type="entry name" value="Glycos_transf_2"/>
    <property type="match status" value="1"/>
</dbReference>
<dbReference type="PANTHER" id="PTHR22916">
    <property type="entry name" value="GLYCOSYLTRANSFERASE"/>
    <property type="match status" value="1"/>
</dbReference>
<keyword evidence="3" id="KW-1185">Reference proteome</keyword>
<evidence type="ECO:0000313" key="2">
    <source>
        <dbReference type="EMBL" id="MFC6645755.1"/>
    </source>
</evidence>
<proteinExistence type="predicted"/>
<reference evidence="3" key="1">
    <citation type="journal article" date="2019" name="Int. J. Syst. Evol. Microbiol.">
        <title>The Global Catalogue of Microorganisms (GCM) 10K type strain sequencing project: providing services to taxonomists for standard genome sequencing and annotation.</title>
        <authorList>
            <consortium name="The Broad Institute Genomics Platform"/>
            <consortium name="The Broad Institute Genome Sequencing Center for Infectious Disease"/>
            <person name="Wu L."/>
            <person name="Ma J."/>
        </authorList>
    </citation>
    <scope>NUCLEOTIDE SEQUENCE [LARGE SCALE GENOMIC DNA]</scope>
    <source>
        <strain evidence="3">CGMCC 1.16026</strain>
    </source>
</reference>
<sequence>MIAHDTTPLIQVLLATYNGERFLREQIDSVLAQTYAPVEVLVRDDGSSDATQTIVGEYVQRFPGKVRLVPNDGTGGNAQTNFLRLLEASDAPYVAFCDQDDVWLPEKLALEMDAMRSLEARFGEASPLLVYTDLRVVDQSLKTVAESFWQHQLLPLDSMTKLEKILVQNVVTGCTELMNSALRSMVLQMPAAASMHDWWSALCVGAMGHATALATPTVLYRQHDSNVLGAMRNRPVTGVPAWRNHTARLQTWQMIVQQAEAFLRVYSEQKSSDPKSGDQLPADAQRKLRGLLRCNDSRNRIVRVASLFMGGYLQQGLRRNLATAWLLWDLDEARRQQQR</sequence>
<evidence type="ECO:0000313" key="3">
    <source>
        <dbReference type="Proteomes" id="UP001596391"/>
    </source>
</evidence>
<comment type="caution">
    <text evidence="2">The sequence shown here is derived from an EMBL/GenBank/DDBJ whole genome shotgun (WGS) entry which is preliminary data.</text>
</comment>
<dbReference type="CDD" id="cd04196">
    <property type="entry name" value="GT_2_like_d"/>
    <property type="match status" value="1"/>
</dbReference>
<accession>A0ABW1ZBE2</accession>
<evidence type="ECO:0000259" key="1">
    <source>
        <dbReference type="Pfam" id="PF00535"/>
    </source>
</evidence>
<dbReference type="EMBL" id="JBHSWI010000001">
    <property type="protein sequence ID" value="MFC6645755.1"/>
    <property type="molecule type" value="Genomic_DNA"/>
</dbReference>
<organism evidence="2 3">
    <name type="scientific">Granulicella cerasi</name>
    <dbReference type="NCBI Taxonomy" id="741063"/>
    <lineage>
        <taxon>Bacteria</taxon>
        <taxon>Pseudomonadati</taxon>
        <taxon>Acidobacteriota</taxon>
        <taxon>Terriglobia</taxon>
        <taxon>Terriglobales</taxon>
        <taxon>Acidobacteriaceae</taxon>
        <taxon>Granulicella</taxon>
    </lineage>
</organism>
<gene>
    <name evidence="2" type="ORF">ACFQBQ_09220</name>
</gene>
<name>A0ABW1ZBE2_9BACT</name>
<dbReference type="Proteomes" id="UP001596391">
    <property type="component" value="Unassembled WGS sequence"/>
</dbReference>
<dbReference type="InterPro" id="IPR029044">
    <property type="entry name" value="Nucleotide-diphossugar_trans"/>
</dbReference>